<dbReference type="Proteomes" id="UP000403266">
    <property type="component" value="Unassembled WGS sequence"/>
</dbReference>
<reference evidence="1 2" key="1">
    <citation type="journal article" date="2019" name="Syst. Appl. Microbiol.">
        <title>Microvirga tunisiensis sp. nov., a root nodule symbiotic bacterium isolated from Lupinus micranthus and L. luteus grown in Northern Tunisia.</title>
        <authorList>
            <person name="Msaddak A."/>
            <person name="Rejili M."/>
            <person name="Duran D."/>
            <person name="Mars M."/>
            <person name="Palacios J.M."/>
            <person name="Ruiz-Argueso T."/>
            <person name="Rey L."/>
            <person name="Imperial J."/>
        </authorList>
    </citation>
    <scope>NUCLEOTIDE SEQUENCE [LARGE SCALE GENOMIC DNA]</scope>
    <source>
        <strain evidence="1 2">Lmie10</strain>
    </source>
</reference>
<dbReference type="OrthoDB" id="8012056at2"/>
<dbReference type="RefSeq" id="WP_152713387.1">
    <property type="nucleotide sequence ID" value="NZ_VOSJ01000081.1"/>
</dbReference>
<protein>
    <recommendedName>
        <fullName evidence="3">Competence protein CoiA</fullName>
    </recommendedName>
</protein>
<evidence type="ECO:0000313" key="1">
    <source>
        <dbReference type="EMBL" id="MPR27248.1"/>
    </source>
</evidence>
<dbReference type="AlphaFoldDB" id="A0A5N7MK85"/>
<comment type="caution">
    <text evidence="1">The sequence shown here is derived from an EMBL/GenBank/DDBJ whole genome shotgun (WGS) entry which is preliminary data.</text>
</comment>
<proteinExistence type="predicted"/>
<accession>A0A5N7MK85</accession>
<name>A0A5N7MK85_9HYPH</name>
<gene>
    <name evidence="1" type="ORF">FS320_19065</name>
</gene>
<sequence>MPLLAYTHSGEPLVAPLLSDHEWENLRSTRNRDVWMPHGKGRAIPKVSRLGTRFFAHPPGQTSAGAKESDLHLSIKAQSLLGARAAGWEALPEQSGTTPDGRDWRADVLCRRPGKAWTVAVEAQVQLQGEEAYRQRQERYAASGIRTLWLVAHEPAALHHYWREPNSYLPAFKTTVGNNQHGHPEARVQIDGLSLSIPEFVSGALSGQLHWSGNGRHGILMLVLRKDQCWHRTCRKTVLLAYRAETPRRMPLDLEAVQTMHGYGDAYARARAVLPDLADSPWRFRKALASRCPYCRREIRYHSHDWEGQDVLDVPIGVDVGEQGRRLGLTPHAQWHWGSQTRWTRWAPLGGVGLISPRRLAMHPRRFGPRTD</sequence>
<evidence type="ECO:0000313" key="2">
    <source>
        <dbReference type="Proteomes" id="UP000403266"/>
    </source>
</evidence>
<organism evidence="1 2">
    <name type="scientific">Microvirga tunisiensis</name>
    <dbReference type="NCBI Taxonomy" id="2108360"/>
    <lineage>
        <taxon>Bacteria</taxon>
        <taxon>Pseudomonadati</taxon>
        <taxon>Pseudomonadota</taxon>
        <taxon>Alphaproteobacteria</taxon>
        <taxon>Hyphomicrobiales</taxon>
        <taxon>Methylobacteriaceae</taxon>
        <taxon>Microvirga</taxon>
    </lineage>
</organism>
<dbReference type="EMBL" id="VOSK01000079">
    <property type="protein sequence ID" value="MPR27248.1"/>
    <property type="molecule type" value="Genomic_DNA"/>
</dbReference>
<keyword evidence="2" id="KW-1185">Reference proteome</keyword>
<evidence type="ECO:0008006" key="3">
    <source>
        <dbReference type="Google" id="ProtNLM"/>
    </source>
</evidence>